<feature type="binding site" evidence="7">
    <location>
        <position position="310"/>
    </location>
    <ligand>
        <name>carbamoyl phosphate</name>
        <dbReference type="ChEBI" id="CHEBI:58228"/>
    </ligand>
</feature>
<gene>
    <name evidence="7" type="primary">pyrB</name>
    <name evidence="10" type="ORF">DX915_01330</name>
</gene>
<evidence type="ECO:0000259" key="8">
    <source>
        <dbReference type="Pfam" id="PF00185"/>
    </source>
</evidence>
<name>A0ABX9M9I7_9FIRM</name>
<dbReference type="InterPro" id="IPR036901">
    <property type="entry name" value="Asp/Orn_carbamoylTrfase_sf"/>
</dbReference>
<comment type="function">
    <text evidence="5 7">Catalyzes the condensation of carbamoyl phosphate and aspartate to form carbamoyl aspartate and inorganic phosphate, the committed step in the de novo pyrimidine nucleotide biosynthesis pathway.</text>
</comment>
<feature type="binding site" evidence="7">
    <location>
        <position position="269"/>
    </location>
    <ligand>
        <name>L-aspartate</name>
        <dbReference type="ChEBI" id="CHEBI:29991"/>
    </ligand>
</feature>
<feature type="domain" description="Aspartate/ornithine carbamoyltransferase Asp/Orn-binding" evidence="8">
    <location>
        <begin position="201"/>
        <end position="347"/>
    </location>
</feature>
<dbReference type="InterPro" id="IPR006130">
    <property type="entry name" value="Asp/Orn_carbamoylTrfase"/>
</dbReference>
<feature type="binding site" evidence="7">
    <location>
        <position position="149"/>
    </location>
    <ligand>
        <name>carbamoyl phosphate</name>
        <dbReference type="ChEBI" id="CHEBI:58228"/>
    </ligand>
</feature>
<organism evidence="10 11">
    <name type="scientific">Dialister pneumosintes</name>
    <dbReference type="NCBI Taxonomy" id="39950"/>
    <lineage>
        <taxon>Bacteria</taxon>
        <taxon>Bacillati</taxon>
        <taxon>Bacillota</taxon>
        <taxon>Negativicutes</taxon>
        <taxon>Veillonellales</taxon>
        <taxon>Veillonellaceae</taxon>
        <taxon>Dialister</taxon>
    </lineage>
</organism>
<accession>A0ABX9M9I7</accession>
<dbReference type="PROSITE" id="PS00097">
    <property type="entry name" value="CARBAMOYLTRANSFERASE"/>
    <property type="match status" value="1"/>
</dbReference>
<evidence type="ECO:0000256" key="1">
    <source>
        <dbReference type="ARBA" id="ARBA00004852"/>
    </source>
</evidence>
<proteinExistence type="inferred from homology"/>
<feature type="binding site" evidence="7">
    <location>
        <position position="215"/>
    </location>
    <ligand>
        <name>L-aspartate</name>
        <dbReference type="ChEBI" id="CHEBI:29991"/>
    </ligand>
</feature>
<dbReference type="EMBL" id="QWKU01000001">
    <property type="protein sequence ID" value="RID94211.1"/>
    <property type="molecule type" value="Genomic_DNA"/>
</dbReference>
<comment type="caution">
    <text evidence="10">The sequence shown here is derived from an EMBL/GenBank/DDBJ whole genome shotgun (WGS) entry which is preliminary data.</text>
</comment>
<sequence>MYLLDYFNKIILFSYLKKGNISFTIFEISLSLLGVARRGIDVTLQGKSILSLENLSVAEIERILQVATQMKNIVVSQNKKLEVLKGKSIATLFFEASTRTRSSFELAAKYLGADVVNISKTGSSMTKGESVRDTVLTLSAMGVDALVIRDSSEGAAIFASKAESPKIKVPPVINAGDGAHAHPTQGLLDLFTIQEAGIPFKGMKYVILGDILHSRVARSDIVGFSKLGADVYIYGPKTLVPKELESLGCTVANSMEEALTGADAINVLRIQMERAAAGFFPSLAEYSALFGLNKDRLGWAKPHAIVMHPGPMNRGVEITQDLAYDNRSWIQQEVQHGVAVRMALLYLILAEGKDFEIHN</sequence>
<dbReference type="Proteomes" id="UP000266262">
    <property type="component" value="Unassembled WGS sequence"/>
</dbReference>
<dbReference type="PANTHER" id="PTHR45753">
    <property type="entry name" value="ORNITHINE CARBAMOYLTRANSFERASE, MITOCHONDRIAL"/>
    <property type="match status" value="1"/>
</dbReference>
<keyword evidence="3 7" id="KW-0808">Transferase</keyword>
<dbReference type="PANTHER" id="PTHR45753:SF6">
    <property type="entry name" value="ASPARTATE CARBAMOYLTRANSFERASE"/>
    <property type="match status" value="1"/>
</dbReference>
<dbReference type="EC" id="2.1.3.2" evidence="7"/>
<reference evidence="10 11" key="1">
    <citation type="submission" date="2018-08" db="EMBL/GenBank/DDBJ databases">
        <title>Draft genome sequence of Dialister pneumosintes KCOM 1685.</title>
        <authorList>
            <person name="Kook J.-K."/>
            <person name="Park S.-N."/>
            <person name="Lim Y.K."/>
        </authorList>
    </citation>
    <scope>NUCLEOTIDE SEQUENCE [LARGE SCALE GENOMIC DNA]</scope>
    <source>
        <strain evidence="10 11">KCOM 1685</strain>
    </source>
</reference>
<dbReference type="PRINTS" id="PR00101">
    <property type="entry name" value="ATCASE"/>
</dbReference>
<feature type="binding site" evidence="7">
    <location>
        <position position="311"/>
    </location>
    <ligand>
        <name>carbamoyl phosphate</name>
        <dbReference type="ChEBI" id="CHEBI:58228"/>
    </ligand>
</feature>
<evidence type="ECO:0000256" key="3">
    <source>
        <dbReference type="ARBA" id="ARBA00022679"/>
    </source>
</evidence>
<keyword evidence="4 7" id="KW-0665">Pyrimidine biosynthesis</keyword>
<feature type="domain" description="Aspartate/ornithine carbamoyltransferase carbamoyl-P binding" evidence="9">
    <location>
        <begin position="47"/>
        <end position="195"/>
    </location>
</feature>
<comment type="subunit">
    <text evidence="7">Heterododecamer (2C3:3R2) of six catalytic PyrB chains organized as two trimers (C3), and six regulatory PyrI chains organized as three dimers (R2).</text>
</comment>
<evidence type="ECO:0000259" key="9">
    <source>
        <dbReference type="Pfam" id="PF02729"/>
    </source>
</evidence>
<comment type="pathway">
    <text evidence="1 7">Pyrimidine metabolism; UMP biosynthesis via de novo pathway; (S)-dihydroorotate from bicarbonate: step 2/3.</text>
</comment>
<feature type="binding site" evidence="7">
    <location>
        <position position="127"/>
    </location>
    <ligand>
        <name>L-aspartate</name>
        <dbReference type="ChEBI" id="CHEBI:29991"/>
    </ligand>
</feature>
<dbReference type="NCBIfam" id="NF002032">
    <property type="entry name" value="PRK00856.1"/>
    <property type="match status" value="1"/>
</dbReference>
<evidence type="ECO:0000256" key="2">
    <source>
        <dbReference type="ARBA" id="ARBA00008896"/>
    </source>
</evidence>
<feature type="binding site" evidence="7">
    <location>
        <position position="182"/>
    </location>
    <ligand>
        <name>carbamoyl phosphate</name>
        <dbReference type="ChEBI" id="CHEBI:58228"/>
    </ligand>
</feature>
<dbReference type="PRINTS" id="PR00100">
    <property type="entry name" value="AOTCASE"/>
</dbReference>
<dbReference type="InterPro" id="IPR006131">
    <property type="entry name" value="Asp_carbamoyltransf_Asp/Orn-bd"/>
</dbReference>
<dbReference type="Gene3D" id="3.40.50.1370">
    <property type="entry name" value="Aspartate/ornithine carbamoyltransferase"/>
    <property type="match status" value="2"/>
</dbReference>
<feature type="binding site" evidence="7">
    <location>
        <position position="100"/>
    </location>
    <ligand>
        <name>carbamoyl phosphate</name>
        <dbReference type="ChEBI" id="CHEBI:58228"/>
    </ligand>
</feature>
<comment type="catalytic activity">
    <reaction evidence="6 7">
        <text>carbamoyl phosphate + L-aspartate = N-carbamoyl-L-aspartate + phosphate + H(+)</text>
        <dbReference type="Rhea" id="RHEA:20013"/>
        <dbReference type="ChEBI" id="CHEBI:15378"/>
        <dbReference type="ChEBI" id="CHEBI:29991"/>
        <dbReference type="ChEBI" id="CHEBI:32814"/>
        <dbReference type="ChEBI" id="CHEBI:43474"/>
        <dbReference type="ChEBI" id="CHEBI:58228"/>
        <dbReference type="EC" id="2.1.3.2"/>
    </reaction>
</comment>
<keyword evidence="11" id="KW-1185">Reference proteome</keyword>
<dbReference type="SUPFAM" id="SSF53671">
    <property type="entry name" value="Aspartate/ornithine carbamoyltransferase"/>
    <property type="match status" value="1"/>
</dbReference>
<feature type="binding site" evidence="7">
    <location>
        <position position="185"/>
    </location>
    <ligand>
        <name>carbamoyl phosphate</name>
        <dbReference type="ChEBI" id="CHEBI:58228"/>
    </ligand>
</feature>
<dbReference type="InterPro" id="IPR006132">
    <property type="entry name" value="Asp/Orn_carbamoyltranf_P-bd"/>
</dbReference>
<dbReference type="Pfam" id="PF00185">
    <property type="entry name" value="OTCace"/>
    <property type="match status" value="1"/>
</dbReference>
<feature type="binding site" evidence="7">
    <location>
        <position position="99"/>
    </location>
    <ligand>
        <name>carbamoyl phosphate</name>
        <dbReference type="ChEBI" id="CHEBI:58228"/>
    </ligand>
</feature>
<comment type="similarity">
    <text evidence="2 7">Belongs to the aspartate/ornithine carbamoyltransferase superfamily. ATCase family.</text>
</comment>
<evidence type="ECO:0000313" key="11">
    <source>
        <dbReference type="Proteomes" id="UP000266262"/>
    </source>
</evidence>
<evidence type="ECO:0000256" key="7">
    <source>
        <dbReference type="HAMAP-Rule" id="MF_00001"/>
    </source>
</evidence>
<evidence type="ECO:0000256" key="6">
    <source>
        <dbReference type="ARBA" id="ARBA00048859"/>
    </source>
</evidence>
<protein>
    <recommendedName>
        <fullName evidence="7">Aspartate carbamoyltransferase</fullName>
        <ecNumber evidence="7">2.1.3.2</ecNumber>
    </recommendedName>
    <alternativeName>
        <fullName evidence="7">Aspartate transcarbamylase</fullName>
        <shortName evidence="7">ATCase</shortName>
    </alternativeName>
</protein>
<dbReference type="Pfam" id="PF02729">
    <property type="entry name" value="OTCace_N"/>
    <property type="match status" value="1"/>
</dbReference>
<dbReference type="NCBIfam" id="TIGR00670">
    <property type="entry name" value="asp_carb_tr"/>
    <property type="match status" value="1"/>
</dbReference>
<evidence type="ECO:0000256" key="5">
    <source>
        <dbReference type="ARBA" id="ARBA00043884"/>
    </source>
</evidence>
<evidence type="ECO:0000313" key="10">
    <source>
        <dbReference type="EMBL" id="RID94211.1"/>
    </source>
</evidence>
<dbReference type="InterPro" id="IPR002082">
    <property type="entry name" value="Asp_carbamoyltransf"/>
</dbReference>
<dbReference type="HAMAP" id="MF_00001">
    <property type="entry name" value="Asp_carb_tr"/>
    <property type="match status" value="1"/>
</dbReference>
<evidence type="ECO:0000256" key="4">
    <source>
        <dbReference type="ARBA" id="ARBA00022975"/>
    </source>
</evidence>